<sequence length="371" mass="42737">MLSRSWKQLCRRYSQAVNFRTTEASPSQHNENQIGMFYTMQPDTCKQLFGHGGFPRSFMKQTKTFTEAAVMVRQPALDLIDCIKATDFDKPAIRYVLYGEKGTGKSLTLAHLLHYAHEQGFLIVHVPWVSEWLRRIPRHKEMANSPTREGFVDLPLEAAAWLLHFKTQNQAILKQGDLKVSNEYVWSKREKTEAGATLAELVELGINRVKYACDVVDALVQEIKILSNNKLCQTFVAVDGFNSFFYPLTRLRTPTKRNVKPEEVSLTTSFLEITKNDWKNGAIVLTADELAVPDDHQESYLPKYLLFRKGFEHLDPFVPVEVGRYSDKEFLSCASYYRDRLWLRGPPEMENELKFTSACNPYKFMEQCAPL</sequence>
<evidence type="ECO:0000256" key="3">
    <source>
        <dbReference type="ARBA" id="ARBA00022946"/>
    </source>
</evidence>
<name>A0A1E1W3T4_PECGO</name>
<evidence type="ECO:0000256" key="4">
    <source>
        <dbReference type="ARBA" id="ARBA00022980"/>
    </source>
</evidence>
<keyword evidence="5" id="KW-0496">Mitochondrion</keyword>
<reference evidence="8" key="1">
    <citation type="submission" date="2015-09" db="EMBL/GenBank/DDBJ databases">
        <title>De novo assembly of Pectinophora gossypiella (Pink Bollworm) gut transcriptome.</title>
        <authorList>
            <person name="Tassone E.E."/>
        </authorList>
    </citation>
    <scope>NUCLEOTIDE SEQUENCE</scope>
</reference>
<dbReference type="EMBL" id="GDQN01009430">
    <property type="protein sequence ID" value="JAT81624.1"/>
    <property type="molecule type" value="Transcribed_RNA"/>
</dbReference>
<dbReference type="GO" id="GO:0003735">
    <property type="term" value="F:structural constituent of ribosome"/>
    <property type="evidence" value="ECO:0007669"/>
    <property type="project" value="TreeGrafter"/>
</dbReference>
<dbReference type="AlphaFoldDB" id="A0A1E1W3T4"/>
<dbReference type="InterPro" id="IPR008092">
    <property type="entry name" value="Ribosomal_mS29_met"/>
</dbReference>
<evidence type="ECO:0000256" key="5">
    <source>
        <dbReference type="ARBA" id="ARBA00023128"/>
    </source>
</evidence>
<dbReference type="GO" id="GO:0006915">
    <property type="term" value="P:apoptotic process"/>
    <property type="evidence" value="ECO:0007669"/>
    <property type="project" value="InterPro"/>
</dbReference>
<dbReference type="InterPro" id="IPR019368">
    <property type="entry name" value="Ribosomal_mS29"/>
</dbReference>
<keyword evidence="4" id="KW-0689">Ribosomal protein</keyword>
<evidence type="ECO:0000256" key="1">
    <source>
        <dbReference type="ARBA" id="ARBA00004173"/>
    </source>
</evidence>
<dbReference type="PRINTS" id="PR01716">
    <property type="entry name" value="DEATHASSOCP3"/>
</dbReference>
<dbReference type="PANTHER" id="PTHR12810">
    <property type="entry name" value="MITOCHONDRIAL 28S RIBOSOMAL PROTEIN S29"/>
    <property type="match status" value="1"/>
</dbReference>
<keyword evidence="3" id="KW-0809">Transit peptide</keyword>
<dbReference type="Pfam" id="PF10236">
    <property type="entry name" value="DAP3"/>
    <property type="match status" value="1"/>
</dbReference>
<evidence type="ECO:0000256" key="7">
    <source>
        <dbReference type="ARBA" id="ARBA00035140"/>
    </source>
</evidence>
<accession>A0A1E1W3T4</accession>
<keyword evidence="6" id="KW-0687">Ribonucleoprotein</keyword>
<comment type="subcellular location">
    <subcellularLocation>
        <location evidence="1">Mitochondrion</location>
    </subcellularLocation>
</comment>
<comment type="similarity">
    <text evidence="2">Belongs to the mitochondrion-specific ribosomal protein mS29 family.</text>
</comment>
<evidence type="ECO:0000313" key="8">
    <source>
        <dbReference type="EMBL" id="JAT81624.1"/>
    </source>
</evidence>
<evidence type="ECO:0000256" key="6">
    <source>
        <dbReference type="ARBA" id="ARBA00023274"/>
    </source>
</evidence>
<protein>
    <recommendedName>
        <fullName evidence="7">Small ribosomal subunit protein mS29</fullName>
    </recommendedName>
</protein>
<proteinExistence type="inferred from homology"/>
<gene>
    <name evidence="8" type="ORF">g.3335</name>
</gene>
<organism evidence="8">
    <name type="scientific">Pectinophora gossypiella</name>
    <name type="common">Cotton pink bollworm</name>
    <name type="synonym">Depressaria gossypiella</name>
    <dbReference type="NCBI Taxonomy" id="13191"/>
    <lineage>
        <taxon>Eukaryota</taxon>
        <taxon>Metazoa</taxon>
        <taxon>Ecdysozoa</taxon>
        <taxon>Arthropoda</taxon>
        <taxon>Hexapoda</taxon>
        <taxon>Insecta</taxon>
        <taxon>Pterygota</taxon>
        <taxon>Neoptera</taxon>
        <taxon>Endopterygota</taxon>
        <taxon>Lepidoptera</taxon>
        <taxon>Glossata</taxon>
        <taxon>Ditrysia</taxon>
        <taxon>Gelechioidea</taxon>
        <taxon>Gelechiidae</taxon>
        <taxon>Apatetrinae</taxon>
        <taxon>Pectinophora</taxon>
    </lineage>
</organism>
<dbReference type="PANTHER" id="PTHR12810:SF0">
    <property type="entry name" value="SMALL RIBOSOMAL SUBUNIT PROTEIN MS29"/>
    <property type="match status" value="1"/>
</dbReference>
<dbReference type="GO" id="GO:0005763">
    <property type="term" value="C:mitochondrial small ribosomal subunit"/>
    <property type="evidence" value="ECO:0007669"/>
    <property type="project" value="TreeGrafter"/>
</dbReference>
<dbReference type="OrthoDB" id="274828at2759"/>
<evidence type="ECO:0000256" key="2">
    <source>
        <dbReference type="ARBA" id="ARBA00009863"/>
    </source>
</evidence>